<reference evidence="2 3" key="1">
    <citation type="journal article" date="2012" name="Proc. Natl. Acad. Sci. U.S.A.">
        <title>Antigenic diversity is generated by distinct evolutionary mechanisms in African trypanosome species.</title>
        <authorList>
            <person name="Jackson A.P."/>
            <person name="Berry A."/>
            <person name="Aslett M."/>
            <person name="Allison H.C."/>
            <person name="Burton P."/>
            <person name="Vavrova-Anderson J."/>
            <person name="Brown R."/>
            <person name="Browne H."/>
            <person name="Corton N."/>
            <person name="Hauser H."/>
            <person name="Gamble J."/>
            <person name="Gilderthorp R."/>
            <person name="Marcello L."/>
            <person name="McQuillan J."/>
            <person name="Otto T.D."/>
            <person name="Quail M.A."/>
            <person name="Sanders M.J."/>
            <person name="van Tonder A."/>
            <person name="Ginger M.L."/>
            <person name="Field M.C."/>
            <person name="Barry J.D."/>
            <person name="Hertz-Fowler C."/>
            <person name="Berriman M."/>
        </authorList>
    </citation>
    <scope>NUCLEOTIDE SEQUENCE</scope>
    <source>
        <strain evidence="2 3">Y486</strain>
    </source>
</reference>
<proteinExistence type="predicted"/>
<protein>
    <submittedName>
        <fullName evidence="2">Uncharacterized protein</fullName>
    </submittedName>
</protein>
<evidence type="ECO:0000313" key="2">
    <source>
        <dbReference type="EMBL" id="CCD18573.1"/>
    </source>
</evidence>
<keyword evidence="3" id="KW-1185">Reference proteome</keyword>
<dbReference type="AlphaFoldDB" id="F9WM23"/>
<keyword evidence="1" id="KW-0732">Signal</keyword>
<feature type="chain" id="PRO_5003395183" evidence="1">
    <location>
        <begin position="26"/>
        <end position="198"/>
    </location>
</feature>
<dbReference type="Proteomes" id="UP000009027">
    <property type="component" value="Unassembled WGS sequence"/>
</dbReference>
<dbReference type="VEuPathDB" id="TriTrypDB:TvY486_0012700"/>
<accession>F9WM23</accession>
<name>F9WM23_TRYVY</name>
<evidence type="ECO:0000313" key="3">
    <source>
        <dbReference type="Proteomes" id="UP000009027"/>
    </source>
</evidence>
<sequence length="198" mass="22446">MRAMRRIVATFFCLLYCGTLFVADASYENVKRDLKNKEKTFICNVSSLLLSWNVTFSALKSRALKVNDTVTMMLNNITIYKNKTLVQEKASEAIGKVRYATGNATAALDARHHLMDGIERDFFNMFEGIKAYRDDYVFGHSNLVSGNKRVSEVLGIFTNVSWPFAECDGSVTESLKMEMKKTLDDFNLSSLEDQRTAE</sequence>
<gene>
    <name evidence="2" type="ORF">TvY486_0012700</name>
</gene>
<feature type="signal peptide" evidence="1">
    <location>
        <begin position="1"/>
        <end position="25"/>
    </location>
</feature>
<dbReference type="EMBL" id="CAEX01001434">
    <property type="protein sequence ID" value="CCD18573.1"/>
    <property type="molecule type" value="Genomic_DNA"/>
</dbReference>
<organism evidence="2 3">
    <name type="scientific">Trypanosoma vivax (strain Y486)</name>
    <dbReference type="NCBI Taxonomy" id="1055687"/>
    <lineage>
        <taxon>Eukaryota</taxon>
        <taxon>Discoba</taxon>
        <taxon>Euglenozoa</taxon>
        <taxon>Kinetoplastea</taxon>
        <taxon>Metakinetoplastina</taxon>
        <taxon>Trypanosomatida</taxon>
        <taxon>Trypanosomatidae</taxon>
        <taxon>Trypanosoma</taxon>
        <taxon>Duttonella</taxon>
    </lineage>
</organism>
<evidence type="ECO:0000256" key="1">
    <source>
        <dbReference type="SAM" id="SignalP"/>
    </source>
</evidence>